<keyword evidence="1" id="KW-0472">Membrane</keyword>
<feature type="signal peptide" evidence="2">
    <location>
        <begin position="1"/>
        <end position="23"/>
    </location>
</feature>
<protein>
    <recommendedName>
        <fullName evidence="5">Secreted protein</fullName>
    </recommendedName>
</protein>
<evidence type="ECO:0000256" key="2">
    <source>
        <dbReference type="SAM" id="SignalP"/>
    </source>
</evidence>
<evidence type="ECO:0000313" key="3">
    <source>
        <dbReference type="EMBL" id="TCO80612.1"/>
    </source>
</evidence>
<sequence length="280" mass="29862">MKNASLRLLCALFASTATLSAHALPTSVSTGNVVVQYDSDTFSFVIADDGHNPFGSIQYTHIPVGSLTLQPVANGMEILFNNQMSIDDPTHGLFDDYQPSTGRFNAGFAFQAQPGYMITGYNITLAGSGTVSTFGPANARAFVDGFDPLEFGGGLIFFNEIFTVAGALAPLLSGGIDAQSEPSAYEVIVGYQDVLVGYEEYYEDPNCDTPGCPTYRIDIYETQPIIELQENGGYASIRLDSVRITANVMAIPVPATGLLFASGLAYLGVAQHRRGGTRHA</sequence>
<dbReference type="Proteomes" id="UP000295765">
    <property type="component" value="Unassembled WGS sequence"/>
</dbReference>
<accession>A0A4R2L4E3</accession>
<dbReference type="AlphaFoldDB" id="A0A4R2L4E3"/>
<keyword evidence="4" id="KW-1185">Reference proteome</keyword>
<proteinExistence type="predicted"/>
<dbReference type="EMBL" id="SLWY01000013">
    <property type="protein sequence ID" value="TCO80612.1"/>
    <property type="molecule type" value="Genomic_DNA"/>
</dbReference>
<feature type="chain" id="PRO_5020620933" description="Secreted protein" evidence="2">
    <location>
        <begin position="24"/>
        <end position="280"/>
    </location>
</feature>
<organism evidence="3 4">
    <name type="scientific">Plasticicumulans lactativorans</name>
    <dbReference type="NCBI Taxonomy" id="1133106"/>
    <lineage>
        <taxon>Bacteria</taxon>
        <taxon>Pseudomonadati</taxon>
        <taxon>Pseudomonadota</taxon>
        <taxon>Gammaproteobacteria</taxon>
        <taxon>Candidatus Competibacteraceae</taxon>
        <taxon>Plasticicumulans</taxon>
    </lineage>
</organism>
<reference evidence="3 4" key="1">
    <citation type="submission" date="2019-03" db="EMBL/GenBank/DDBJ databases">
        <title>Genomic Encyclopedia of Type Strains, Phase IV (KMG-IV): sequencing the most valuable type-strain genomes for metagenomic binning, comparative biology and taxonomic classification.</title>
        <authorList>
            <person name="Goeker M."/>
        </authorList>
    </citation>
    <scope>NUCLEOTIDE SEQUENCE [LARGE SCALE GENOMIC DNA]</scope>
    <source>
        <strain evidence="3 4">DSM 25287</strain>
    </source>
</reference>
<evidence type="ECO:0000313" key="4">
    <source>
        <dbReference type="Proteomes" id="UP000295765"/>
    </source>
</evidence>
<keyword evidence="2" id="KW-0732">Signal</keyword>
<evidence type="ECO:0008006" key="5">
    <source>
        <dbReference type="Google" id="ProtNLM"/>
    </source>
</evidence>
<name>A0A4R2L4E3_9GAMM</name>
<comment type="caution">
    <text evidence="3">The sequence shown here is derived from an EMBL/GenBank/DDBJ whole genome shotgun (WGS) entry which is preliminary data.</text>
</comment>
<feature type="transmembrane region" description="Helical" evidence="1">
    <location>
        <begin position="248"/>
        <end position="269"/>
    </location>
</feature>
<keyword evidence="1" id="KW-1133">Transmembrane helix</keyword>
<gene>
    <name evidence="3" type="ORF">EV699_11390</name>
</gene>
<dbReference type="RefSeq" id="WP_132543273.1">
    <property type="nucleotide sequence ID" value="NZ_SLWY01000013.1"/>
</dbReference>
<evidence type="ECO:0000256" key="1">
    <source>
        <dbReference type="SAM" id="Phobius"/>
    </source>
</evidence>
<keyword evidence="1" id="KW-0812">Transmembrane</keyword>